<feature type="compositionally biased region" description="Polar residues" evidence="1">
    <location>
        <begin position="174"/>
        <end position="187"/>
    </location>
</feature>
<accession>A0A8H7C8L1</accession>
<proteinExistence type="predicted"/>
<protein>
    <submittedName>
        <fullName evidence="3">Uncharacterized protein</fullName>
    </submittedName>
</protein>
<dbReference type="EMBL" id="JABXXO010000010">
    <property type="protein sequence ID" value="KAF7767984.1"/>
    <property type="molecule type" value="Genomic_DNA"/>
</dbReference>
<feature type="transmembrane region" description="Helical" evidence="2">
    <location>
        <begin position="218"/>
        <end position="240"/>
    </location>
</feature>
<keyword evidence="2" id="KW-1133">Transmembrane helix</keyword>
<feature type="compositionally biased region" description="Pro residues" evidence="1">
    <location>
        <begin position="370"/>
        <end position="379"/>
    </location>
</feature>
<dbReference type="Gene3D" id="2.60.120.260">
    <property type="entry name" value="Galactose-binding domain-like"/>
    <property type="match status" value="1"/>
</dbReference>
<evidence type="ECO:0000256" key="2">
    <source>
        <dbReference type="SAM" id="Phobius"/>
    </source>
</evidence>
<feature type="compositionally biased region" description="Low complexity" evidence="1">
    <location>
        <begin position="140"/>
        <end position="166"/>
    </location>
</feature>
<feature type="region of interest" description="Disordered" evidence="1">
    <location>
        <begin position="366"/>
        <end position="392"/>
    </location>
</feature>
<evidence type="ECO:0000313" key="3">
    <source>
        <dbReference type="EMBL" id="KAF7767984.1"/>
    </source>
</evidence>
<name>A0A8H7C8L1_AGABI</name>
<dbReference type="Proteomes" id="UP000629468">
    <property type="component" value="Unassembled WGS sequence"/>
</dbReference>
<comment type="caution">
    <text evidence="3">The sequence shown here is derived from an EMBL/GenBank/DDBJ whole genome shotgun (WGS) entry which is preliminary data.</text>
</comment>
<reference evidence="3 4" key="1">
    <citation type="journal article" name="Sci. Rep.">
        <title>Telomere-to-telomere assembled and centromere annotated genomes of the two main subspecies of the button mushroom Agaricus bisporus reveal especially polymorphic chromosome ends.</title>
        <authorList>
            <person name="Sonnenberg A.S.M."/>
            <person name="Sedaghat-Telgerd N."/>
            <person name="Lavrijssen B."/>
            <person name="Ohm R.A."/>
            <person name="Hendrickx P.M."/>
            <person name="Scholtmeijer K."/>
            <person name="Baars J.J.P."/>
            <person name="van Peer A."/>
        </authorList>
    </citation>
    <scope>NUCLEOTIDE SEQUENCE [LARGE SCALE GENOMIC DNA]</scope>
    <source>
        <strain evidence="3 4">H119_p4</strain>
    </source>
</reference>
<evidence type="ECO:0000256" key="1">
    <source>
        <dbReference type="SAM" id="MobiDB-lite"/>
    </source>
</evidence>
<keyword evidence="2" id="KW-0812">Transmembrane</keyword>
<evidence type="ECO:0000313" key="4">
    <source>
        <dbReference type="Proteomes" id="UP000629468"/>
    </source>
</evidence>
<feature type="compositionally biased region" description="Basic and acidic residues" evidence="1">
    <location>
        <begin position="383"/>
        <end position="392"/>
    </location>
</feature>
<organism evidence="3 4">
    <name type="scientific">Agaricus bisporus var. burnettii</name>
    <dbReference type="NCBI Taxonomy" id="192524"/>
    <lineage>
        <taxon>Eukaryota</taxon>
        <taxon>Fungi</taxon>
        <taxon>Dikarya</taxon>
        <taxon>Basidiomycota</taxon>
        <taxon>Agaricomycotina</taxon>
        <taxon>Agaricomycetes</taxon>
        <taxon>Agaricomycetidae</taxon>
        <taxon>Agaricales</taxon>
        <taxon>Agaricineae</taxon>
        <taxon>Agaricaceae</taxon>
        <taxon>Agaricus</taxon>
    </lineage>
</organism>
<feature type="region of interest" description="Disordered" evidence="1">
    <location>
        <begin position="140"/>
        <end position="213"/>
    </location>
</feature>
<keyword evidence="2" id="KW-0472">Membrane</keyword>
<sequence>MNATERRIDDQDKSIDYSQPLLGVGSKDWLTNGGSNEYMNTTSLTHKKGASAKLIFTGSSVAVYGTVSSSSDDSGTSSQYSIDGSTSGIYTTKPATDAQYSVRFFQSNTLKHGQHTLEVVNETKDGWLWLDYFVVSEEGSNSTSTTASTTAASTSSSTSAVPSTSFTPPPDILPSTTPSHSMSTVYVSTPAPSTTASSEDISDPTGGSRHHDGPPAGVILGSIFGSIFGILFIAIIIWIVRRKLADRFADEAAAIPVSAPQSPSNSYKFAYSPPRAPSPNPSMIQDHRGYEPNTLVRASKGYPFGTAAGGVQTSYYQNHAPQSPLSPIHQLQPCSRPASSHSFRNVATPDMRPAQTDVFSAGIQRQSSYIPPPAYPGPPGLHIEMRPEKEAV</sequence>
<feature type="compositionally biased region" description="Low complexity" evidence="1">
    <location>
        <begin position="188"/>
        <end position="198"/>
    </location>
</feature>
<dbReference type="AlphaFoldDB" id="A0A8H7C8L1"/>
<gene>
    <name evidence="3" type="ORF">Agabi119p4_7227</name>
</gene>